<feature type="binding site" description="axial binding residue" evidence="13">
    <location>
        <position position="465"/>
    </location>
    <ligand>
        <name>heme</name>
        <dbReference type="ChEBI" id="CHEBI:30413"/>
    </ligand>
    <ligandPart>
        <name>Fe</name>
        <dbReference type="ChEBI" id="CHEBI:18248"/>
    </ligandPart>
</feature>
<dbReference type="InterPro" id="IPR050476">
    <property type="entry name" value="Insect_CytP450_Detox"/>
</dbReference>
<evidence type="ECO:0000256" key="7">
    <source>
        <dbReference type="ARBA" id="ARBA00022824"/>
    </source>
</evidence>
<evidence type="ECO:0000256" key="12">
    <source>
        <dbReference type="ARBA" id="ARBA00023136"/>
    </source>
</evidence>
<dbReference type="GO" id="GO:0020037">
    <property type="term" value="F:heme binding"/>
    <property type="evidence" value="ECO:0007669"/>
    <property type="project" value="InterPro"/>
</dbReference>
<gene>
    <name evidence="17" type="primary">109538139</name>
    <name evidence="16" type="ORF">YQE_06842</name>
</gene>
<evidence type="ECO:0000256" key="4">
    <source>
        <dbReference type="ARBA" id="ARBA00010617"/>
    </source>
</evidence>
<evidence type="ECO:0000313" key="17">
    <source>
        <dbReference type="EnsemblMetazoa" id="XP_019760793.1"/>
    </source>
</evidence>
<dbReference type="Gene3D" id="1.10.630.10">
    <property type="entry name" value="Cytochrome P450"/>
    <property type="match status" value="1"/>
</dbReference>
<evidence type="ECO:0000256" key="3">
    <source>
        <dbReference type="ARBA" id="ARBA00004406"/>
    </source>
</evidence>
<evidence type="ECO:0000256" key="10">
    <source>
        <dbReference type="ARBA" id="ARBA00023004"/>
    </source>
</evidence>
<keyword evidence="5 13" id="KW-0349">Heme</keyword>
<dbReference type="PANTHER" id="PTHR24292:SF54">
    <property type="entry name" value="CYP9F3-RELATED"/>
    <property type="match status" value="1"/>
</dbReference>
<keyword evidence="15" id="KW-1133">Transmembrane helix</keyword>
<reference evidence="16 18" key="1">
    <citation type="journal article" date="2013" name="Genome Biol.">
        <title>Draft genome of the mountain pine beetle, Dendroctonus ponderosae Hopkins, a major forest pest.</title>
        <authorList>
            <person name="Keeling C.I."/>
            <person name="Yuen M.M."/>
            <person name="Liao N.Y."/>
            <person name="Docking T.R."/>
            <person name="Chan S.K."/>
            <person name="Taylor G.A."/>
            <person name="Palmquist D.L."/>
            <person name="Jackman S.D."/>
            <person name="Nguyen A."/>
            <person name="Li M."/>
            <person name="Henderson H."/>
            <person name="Janes J.K."/>
            <person name="Zhao Y."/>
            <person name="Pandoh P."/>
            <person name="Moore R."/>
            <person name="Sperling F.A."/>
            <person name="Huber D.P."/>
            <person name="Birol I."/>
            <person name="Jones S.J."/>
            <person name="Bohlmann J."/>
        </authorList>
    </citation>
    <scope>NUCLEOTIDE SEQUENCE</scope>
</reference>
<dbReference type="HOGENOM" id="CLU_001570_5_2_1"/>
<keyword evidence="15" id="KW-0812">Transmembrane</keyword>
<dbReference type="FunFam" id="1.10.630.10:FF:000042">
    <property type="entry name" value="Cytochrome P450"/>
    <property type="match status" value="1"/>
</dbReference>
<dbReference type="Pfam" id="PF00067">
    <property type="entry name" value="p450"/>
    <property type="match status" value="1"/>
</dbReference>
<dbReference type="GO" id="GO:0005789">
    <property type="term" value="C:endoplasmic reticulum membrane"/>
    <property type="evidence" value="ECO:0007669"/>
    <property type="project" value="UniProtKB-SubCell"/>
</dbReference>
<proteinExistence type="inferred from homology"/>
<comment type="subcellular location">
    <subcellularLocation>
        <location evidence="3">Endoplasmic reticulum membrane</location>
        <topology evidence="3">Peripheral membrane protein</topology>
    </subcellularLocation>
    <subcellularLocation>
        <location evidence="2">Microsome membrane</location>
        <topology evidence="2">Peripheral membrane protein</topology>
    </subcellularLocation>
</comment>
<dbReference type="EMBL" id="KB740970">
    <property type="protein sequence ID" value="ENN76663.1"/>
    <property type="molecule type" value="Genomic_DNA"/>
</dbReference>
<evidence type="ECO:0000256" key="5">
    <source>
        <dbReference type="ARBA" id="ARBA00022617"/>
    </source>
</evidence>
<feature type="non-terminal residue" evidence="16">
    <location>
        <position position="1"/>
    </location>
</feature>
<evidence type="ECO:0000256" key="6">
    <source>
        <dbReference type="ARBA" id="ARBA00022723"/>
    </source>
</evidence>
<dbReference type="CDD" id="cd11056">
    <property type="entry name" value="CYP6-like"/>
    <property type="match status" value="1"/>
</dbReference>
<keyword evidence="12 15" id="KW-0472">Membrane</keyword>
<keyword evidence="6 13" id="KW-0479">Metal-binding</keyword>
<evidence type="ECO:0000256" key="8">
    <source>
        <dbReference type="ARBA" id="ARBA00022848"/>
    </source>
</evidence>
<keyword evidence="11 14" id="KW-0503">Monooxygenase</keyword>
<evidence type="ECO:0000256" key="2">
    <source>
        <dbReference type="ARBA" id="ARBA00004174"/>
    </source>
</evidence>
<organism evidence="16">
    <name type="scientific">Dendroctonus ponderosae</name>
    <name type="common">Mountain pine beetle</name>
    <dbReference type="NCBI Taxonomy" id="77166"/>
    <lineage>
        <taxon>Eukaryota</taxon>
        <taxon>Metazoa</taxon>
        <taxon>Ecdysozoa</taxon>
        <taxon>Arthropoda</taxon>
        <taxon>Hexapoda</taxon>
        <taxon>Insecta</taxon>
        <taxon>Pterygota</taxon>
        <taxon>Neoptera</taxon>
        <taxon>Endopterygota</taxon>
        <taxon>Coleoptera</taxon>
        <taxon>Polyphaga</taxon>
        <taxon>Cucujiformia</taxon>
        <taxon>Curculionidae</taxon>
        <taxon>Scolytinae</taxon>
        <taxon>Dendroctonus</taxon>
    </lineage>
</organism>
<reference evidence="17" key="2">
    <citation type="submission" date="2024-08" db="UniProtKB">
        <authorList>
            <consortium name="EnsemblMetazoa"/>
        </authorList>
    </citation>
    <scope>IDENTIFICATION</scope>
</reference>
<keyword evidence="8" id="KW-0492">Microsome</keyword>
<dbReference type="Proteomes" id="UP000019118">
    <property type="component" value="Unassembled WGS sequence"/>
</dbReference>
<dbReference type="GO" id="GO:0005506">
    <property type="term" value="F:iron ion binding"/>
    <property type="evidence" value="ECO:0007669"/>
    <property type="project" value="InterPro"/>
</dbReference>
<keyword evidence="18" id="KW-1185">Reference proteome</keyword>
<dbReference type="GO" id="GO:0004497">
    <property type="term" value="F:monooxygenase activity"/>
    <property type="evidence" value="ECO:0007669"/>
    <property type="project" value="UniProtKB-KW"/>
</dbReference>
<evidence type="ECO:0000256" key="1">
    <source>
        <dbReference type="ARBA" id="ARBA00001971"/>
    </source>
</evidence>
<comment type="cofactor">
    <cofactor evidence="1 13">
        <name>heme</name>
        <dbReference type="ChEBI" id="CHEBI:30413"/>
    </cofactor>
</comment>
<dbReference type="SUPFAM" id="SSF48264">
    <property type="entry name" value="Cytochrome P450"/>
    <property type="match status" value="1"/>
</dbReference>
<dbReference type="PANTHER" id="PTHR24292">
    <property type="entry name" value="CYTOCHROME P450"/>
    <property type="match status" value="1"/>
</dbReference>
<name>N6TFY3_DENPD</name>
<dbReference type="EnsemblMetazoa" id="XM_019905234.1">
    <property type="protein sequence ID" value="XP_019760793.1"/>
    <property type="gene ID" value="LOC109538139"/>
</dbReference>
<accession>N6TFY3</accession>
<comment type="similarity">
    <text evidence="4 14">Belongs to the cytochrome P450 family.</text>
</comment>
<keyword evidence="7" id="KW-0256">Endoplasmic reticulum</keyword>
<dbReference type="InterPro" id="IPR002401">
    <property type="entry name" value="Cyt_P450_E_grp-I"/>
</dbReference>
<dbReference type="InterPro" id="IPR036396">
    <property type="entry name" value="Cyt_P450_sf"/>
</dbReference>
<evidence type="ECO:0000256" key="13">
    <source>
        <dbReference type="PIRSR" id="PIRSR602401-1"/>
    </source>
</evidence>
<dbReference type="InterPro" id="IPR001128">
    <property type="entry name" value="Cyt_P450"/>
</dbReference>
<evidence type="ECO:0000256" key="9">
    <source>
        <dbReference type="ARBA" id="ARBA00023002"/>
    </source>
</evidence>
<keyword evidence="9 14" id="KW-0560">Oxidoreductase</keyword>
<feature type="transmembrane region" description="Helical" evidence="15">
    <location>
        <begin position="218"/>
        <end position="237"/>
    </location>
</feature>
<dbReference type="OrthoDB" id="2789670at2759"/>
<evidence type="ECO:0000256" key="15">
    <source>
        <dbReference type="SAM" id="Phobius"/>
    </source>
</evidence>
<evidence type="ECO:0000313" key="16">
    <source>
        <dbReference type="EMBL" id="ENN76663.1"/>
    </source>
</evidence>
<dbReference type="GO" id="GO:0016705">
    <property type="term" value="F:oxidoreductase activity, acting on paired donors, with incorporation or reduction of molecular oxygen"/>
    <property type="evidence" value="ECO:0007669"/>
    <property type="project" value="InterPro"/>
</dbReference>
<sequence>MILAPLCAVSLIVVSITLWIKYKKTYTHWTKLGLKQRTTPWPLLGDFWPLCLGRMNLIELMDYFYYLNPESRYEAIYHLSYPAILLKDPDLIKQLAVKDFDYFTDRVNIAPSEEADGLWSNNLVALKGKKWRDMKLLLSGAFTSSKMRFLYQIISETSEDFVKHFLDKPEALIEVDLKEAFRMFSSDVIATSAFGVKVDSIENPHNEFFEMGKAATNFQGFLTVIKFFLLFLFPWLFRKLKIGFFPQKVITFFTNLIQDTVATREELNIVRPDVLQLLLEVKNGPRTELNVEKDRQFISSRLRMKEHSITNQDIVSHAFAFLLAGYETVSSTLSFTCHELAVNAHVQDKLRKEINETLDKCDGSITYEALLGMKYLGMVLSESLRKWPVIPVLDRVCVQQYTIPATRKEPAVSLNAGDRILISSRSIHHDVQYYAEPNKFDPDRFEENVINPFTYMPFGVGPRSCIGNRFAFLEIKLVLCDLLRNFEIVPVEKTQIPLKFAKRSMAVDVEKGFIVGLKRVKN</sequence>
<dbReference type="PRINTS" id="PR00463">
    <property type="entry name" value="EP450I"/>
</dbReference>
<dbReference type="OMA" id="RTGPNIS"/>
<evidence type="ECO:0000256" key="14">
    <source>
        <dbReference type="RuleBase" id="RU000461"/>
    </source>
</evidence>
<dbReference type="KEGG" id="dpa:109538139"/>
<evidence type="ECO:0000313" key="18">
    <source>
        <dbReference type="Proteomes" id="UP000019118"/>
    </source>
</evidence>
<dbReference type="AlphaFoldDB" id="N6TFY3"/>
<dbReference type="PROSITE" id="PS00086">
    <property type="entry name" value="CYTOCHROME_P450"/>
    <property type="match status" value="1"/>
</dbReference>
<keyword evidence="10 13" id="KW-0408">Iron</keyword>
<dbReference type="PRINTS" id="PR00385">
    <property type="entry name" value="P450"/>
</dbReference>
<dbReference type="InterPro" id="IPR017972">
    <property type="entry name" value="Cyt_P450_CS"/>
</dbReference>
<evidence type="ECO:0000256" key="11">
    <source>
        <dbReference type="ARBA" id="ARBA00023033"/>
    </source>
</evidence>
<protein>
    <submittedName>
        <fullName evidence="16 17">Uncharacterized protein</fullName>
    </submittedName>
</protein>